<feature type="transmembrane region" description="Helical" evidence="6">
    <location>
        <begin position="508"/>
        <end position="529"/>
    </location>
</feature>
<organism evidence="7 8">
    <name type="scientific">Lacrimispora xylanisolvens</name>
    <dbReference type="NCBI Taxonomy" id="384636"/>
    <lineage>
        <taxon>Bacteria</taxon>
        <taxon>Bacillati</taxon>
        <taxon>Bacillota</taxon>
        <taxon>Clostridia</taxon>
        <taxon>Lachnospirales</taxon>
        <taxon>Lachnospiraceae</taxon>
        <taxon>Lacrimispora</taxon>
    </lineage>
</organism>
<feature type="transmembrane region" description="Helical" evidence="6">
    <location>
        <begin position="422"/>
        <end position="441"/>
    </location>
</feature>
<evidence type="ECO:0000313" key="8">
    <source>
        <dbReference type="Proteomes" id="UP000237749"/>
    </source>
</evidence>
<keyword evidence="3 6" id="KW-0812">Transmembrane</keyword>
<evidence type="ECO:0000256" key="1">
    <source>
        <dbReference type="ARBA" id="ARBA00004651"/>
    </source>
</evidence>
<accession>A0A2S6HR72</accession>
<comment type="caution">
    <text evidence="7">The sequence shown here is derived from an EMBL/GenBank/DDBJ whole genome shotgun (WGS) entry which is preliminary data.</text>
</comment>
<dbReference type="AlphaFoldDB" id="A0A2S6HR72"/>
<evidence type="ECO:0000256" key="3">
    <source>
        <dbReference type="ARBA" id="ARBA00022692"/>
    </source>
</evidence>
<dbReference type="EMBL" id="PTJA01000007">
    <property type="protein sequence ID" value="PPK80134.1"/>
    <property type="molecule type" value="Genomic_DNA"/>
</dbReference>
<evidence type="ECO:0000256" key="4">
    <source>
        <dbReference type="ARBA" id="ARBA00022989"/>
    </source>
</evidence>
<feature type="transmembrane region" description="Helical" evidence="6">
    <location>
        <begin position="131"/>
        <end position="151"/>
    </location>
</feature>
<dbReference type="GO" id="GO:0005886">
    <property type="term" value="C:plasma membrane"/>
    <property type="evidence" value="ECO:0007669"/>
    <property type="project" value="UniProtKB-SubCell"/>
</dbReference>
<name>A0A2S6HR72_9FIRM</name>
<protein>
    <submittedName>
        <fullName evidence="7">Stage V sporulation protein B</fullName>
    </submittedName>
</protein>
<sequence length="558" mass="60498">MENSKTGRKTNKRGGSNFLVQGIILAAAGIIVRIIGMFYRIPLADILGDEGNGYYSSAFSIYSILLIVSSYSLPTAVSKMVAVRLARKEYINSIKVLKVSLFYGTVVGGLGAAVLWFGADLFANDFLKMPYTSYALKTLAPTILIIAYLGVFRGYFQGIGTMLPTAISQIFEQIVNAVISIYAAAMLFQEGVRSNALYGSTQYSYAFGAAGGTIGTGAGALAGLLFLLFILFSYRPVMKRQSRRDRSGYLETYGSLSAVLIMTVLPIVFSSVAYNISIVVDNSIYGISMASMGMGAPEIAANWGIYSGKYRLLFNIPVAIANSLASALIPSLSQAVAERSRPQIIRKISMVIRFSMIIAIPSTVGLTVLAGPICNLLFSRSDNVSLIKMMIYGSSAVVFFSLSTVTNAVLQGINHMKTPLKNAIISLILHVGILWVMLYPFKMGIYGVLYSNILFALTMCLLNGFSIRRYLNYRQEIKKTFFLPTLAAGIMGAVCYGVYFLVHAVLKHNILGVLAAVAAAVIVYGVLLLKFQCVDESELNGFPGGRKLAGIARKYHLL</sequence>
<reference evidence="7 8" key="1">
    <citation type="submission" date="2018-02" db="EMBL/GenBank/DDBJ databases">
        <title>Genomic Encyclopedia of Archaeal and Bacterial Type Strains, Phase II (KMG-II): from individual species to whole genera.</title>
        <authorList>
            <person name="Goeker M."/>
        </authorList>
    </citation>
    <scope>NUCLEOTIDE SEQUENCE [LARGE SCALE GENOMIC DNA]</scope>
    <source>
        <strain evidence="7 8">DSM 3808</strain>
    </source>
</reference>
<feature type="transmembrane region" description="Helical" evidence="6">
    <location>
        <begin position="59"/>
        <end position="78"/>
    </location>
</feature>
<feature type="transmembrane region" description="Helical" evidence="6">
    <location>
        <begin position="18"/>
        <end position="39"/>
    </location>
</feature>
<dbReference type="InterPro" id="IPR002797">
    <property type="entry name" value="Polysacc_synth"/>
</dbReference>
<comment type="subcellular location">
    <subcellularLocation>
        <location evidence="1">Cell membrane</location>
        <topology evidence="1">Multi-pass membrane protein</topology>
    </subcellularLocation>
</comment>
<keyword evidence="5 6" id="KW-0472">Membrane</keyword>
<dbReference type="Proteomes" id="UP000237749">
    <property type="component" value="Unassembled WGS sequence"/>
</dbReference>
<feature type="transmembrane region" description="Helical" evidence="6">
    <location>
        <begin position="354"/>
        <end position="378"/>
    </location>
</feature>
<feature type="transmembrane region" description="Helical" evidence="6">
    <location>
        <begin position="447"/>
        <end position="468"/>
    </location>
</feature>
<keyword evidence="2" id="KW-1003">Cell membrane</keyword>
<dbReference type="InterPro" id="IPR050833">
    <property type="entry name" value="Poly_Biosynth_Transport"/>
</dbReference>
<dbReference type="CDD" id="cd13124">
    <property type="entry name" value="MATE_SpoVB_like"/>
    <property type="match status" value="1"/>
</dbReference>
<feature type="transmembrane region" description="Helical" evidence="6">
    <location>
        <begin position="205"/>
        <end position="232"/>
    </location>
</feature>
<evidence type="ECO:0000313" key="7">
    <source>
        <dbReference type="EMBL" id="PPK80134.1"/>
    </source>
</evidence>
<keyword evidence="4 6" id="KW-1133">Transmembrane helix</keyword>
<evidence type="ECO:0000256" key="2">
    <source>
        <dbReference type="ARBA" id="ARBA00022475"/>
    </source>
</evidence>
<feature type="transmembrane region" description="Helical" evidence="6">
    <location>
        <begin position="163"/>
        <end position="185"/>
    </location>
</feature>
<gene>
    <name evidence="7" type="ORF">BXY41_10762</name>
</gene>
<dbReference type="InterPro" id="IPR024923">
    <property type="entry name" value="PG_synth_SpoVB"/>
</dbReference>
<proteinExistence type="predicted"/>
<dbReference type="PIRSF" id="PIRSF038958">
    <property type="entry name" value="PG_synth_SpoVB"/>
    <property type="match status" value="1"/>
</dbReference>
<dbReference type="Pfam" id="PF01943">
    <property type="entry name" value="Polysacc_synt"/>
    <property type="match status" value="1"/>
</dbReference>
<evidence type="ECO:0000256" key="6">
    <source>
        <dbReference type="SAM" id="Phobius"/>
    </source>
</evidence>
<feature type="transmembrane region" description="Helical" evidence="6">
    <location>
        <begin position="480"/>
        <end position="502"/>
    </location>
</feature>
<feature type="transmembrane region" description="Helical" evidence="6">
    <location>
        <begin position="253"/>
        <end position="276"/>
    </location>
</feature>
<dbReference type="PANTHER" id="PTHR30250:SF21">
    <property type="entry name" value="LIPID II FLIPPASE MURJ"/>
    <property type="match status" value="1"/>
</dbReference>
<feature type="transmembrane region" description="Helical" evidence="6">
    <location>
        <begin position="390"/>
        <end position="410"/>
    </location>
</feature>
<dbReference type="OrthoDB" id="9775950at2"/>
<dbReference type="PANTHER" id="PTHR30250">
    <property type="entry name" value="PST FAMILY PREDICTED COLANIC ACID TRANSPORTER"/>
    <property type="match status" value="1"/>
</dbReference>
<keyword evidence="8" id="KW-1185">Reference proteome</keyword>
<evidence type="ECO:0000256" key="5">
    <source>
        <dbReference type="ARBA" id="ARBA00023136"/>
    </source>
</evidence>
<dbReference type="RefSeq" id="WP_104437471.1">
    <property type="nucleotide sequence ID" value="NZ_PTJA01000007.1"/>
</dbReference>
<feature type="transmembrane region" description="Helical" evidence="6">
    <location>
        <begin position="99"/>
        <end position="119"/>
    </location>
</feature>